<organism evidence="13 14">
    <name type="scientific">Candidatus Abyssobacteria bacterium SURF_17</name>
    <dbReference type="NCBI Taxonomy" id="2093361"/>
    <lineage>
        <taxon>Bacteria</taxon>
        <taxon>Pseudomonadati</taxon>
        <taxon>Candidatus Hydrogenedentota</taxon>
        <taxon>Candidatus Abyssobacteria</taxon>
    </lineage>
</organism>
<dbReference type="EMBL" id="QZKI01000026">
    <property type="protein sequence ID" value="RJP73550.1"/>
    <property type="molecule type" value="Genomic_DNA"/>
</dbReference>
<sequence>MAISEALAKRIHETVHGMENEITQFLVQLVGAKSVNPPGDTTAAAAVIKEKLKEFDSPYEVHSFDDDKSNIIVRLGKRKGKSVCFNSHMDTVPVGDAAKWSHDPFGGEIVAGNLYGRGSADAKGCAAAMLMAALILERGGIELLGGLDVAIVSDEETGGSMGTQYLLDSGVLGPDLAVIGEITSNRIAIAEKGMLVFALTTRGRTAHASTPREGISAISKMALLIRELEQMLDTSFRSKRHPLTPPPSYNFGLIEGGVAINVVPDECRVTLDCRTVPGESLEAAQREVAELIERLSEVDPTFEADYSVLYRANAFETSPEHPLVRSIAHVCNLMGLDPKPVGYQQVSDGRFFADRGIPTILLGPGTAELAHTPDEHVPVKAVIQAAKLYAFTAIELAGASSG</sequence>
<reference evidence="13 14" key="1">
    <citation type="journal article" date="2017" name="ISME J.">
        <title>Energy and carbon metabolisms in a deep terrestrial subsurface fluid microbial community.</title>
        <authorList>
            <person name="Momper L."/>
            <person name="Jungbluth S.P."/>
            <person name="Lee M.D."/>
            <person name="Amend J.P."/>
        </authorList>
    </citation>
    <scope>NUCLEOTIDE SEQUENCE [LARGE SCALE GENOMIC DNA]</scope>
    <source>
        <strain evidence="13">SURF_17</strain>
    </source>
</reference>
<keyword evidence="7" id="KW-0479">Metal-binding</keyword>
<evidence type="ECO:0000256" key="8">
    <source>
        <dbReference type="ARBA" id="ARBA00022801"/>
    </source>
</evidence>
<comment type="catalytic activity">
    <reaction evidence="11">
        <text>N-succinyl-(2S,6S)-2,6-diaminopimelate + H2O = (2S,6S)-2,6-diaminopimelate + succinate</text>
        <dbReference type="Rhea" id="RHEA:22608"/>
        <dbReference type="ChEBI" id="CHEBI:15377"/>
        <dbReference type="ChEBI" id="CHEBI:30031"/>
        <dbReference type="ChEBI" id="CHEBI:57609"/>
        <dbReference type="ChEBI" id="CHEBI:58087"/>
        <dbReference type="EC" id="3.5.1.18"/>
    </reaction>
</comment>
<dbReference type="InterPro" id="IPR011650">
    <property type="entry name" value="Peptidase_M20_dimer"/>
</dbReference>
<dbReference type="Gene3D" id="3.30.70.360">
    <property type="match status" value="1"/>
</dbReference>
<feature type="domain" description="Peptidase M20 dimerisation" evidence="12">
    <location>
        <begin position="189"/>
        <end position="296"/>
    </location>
</feature>
<comment type="cofactor">
    <cofactor evidence="2">
        <name>Zn(2+)</name>
        <dbReference type="ChEBI" id="CHEBI:29105"/>
    </cofactor>
</comment>
<dbReference type="Pfam" id="PF01546">
    <property type="entry name" value="Peptidase_M20"/>
    <property type="match status" value="1"/>
</dbReference>
<gene>
    <name evidence="13" type="ORF">C4532_04360</name>
</gene>
<evidence type="ECO:0000256" key="5">
    <source>
        <dbReference type="ARBA" id="ARBA00011921"/>
    </source>
</evidence>
<evidence type="ECO:0000256" key="10">
    <source>
        <dbReference type="ARBA" id="ARBA00023285"/>
    </source>
</evidence>
<dbReference type="PANTHER" id="PTHR43808:SF32">
    <property type="entry name" value="ARGE_DAPE-RELATED DEACYLASE"/>
    <property type="match status" value="1"/>
</dbReference>
<name>A0A419F4Y6_9BACT</name>
<dbReference type="CDD" id="cd08659">
    <property type="entry name" value="M20_ArgE_DapE-like"/>
    <property type="match status" value="1"/>
</dbReference>
<evidence type="ECO:0000256" key="2">
    <source>
        <dbReference type="ARBA" id="ARBA00001947"/>
    </source>
</evidence>
<evidence type="ECO:0000256" key="7">
    <source>
        <dbReference type="ARBA" id="ARBA00022723"/>
    </source>
</evidence>
<dbReference type="NCBIfam" id="TIGR01910">
    <property type="entry name" value="DapE-ArgE"/>
    <property type="match status" value="1"/>
</dbReference>
<evidence type="ECO:0000256" key="1">
    <source>
        <dbReference type="ARBA" id="ARBA00001941"/>
    </source>
</evidence>
<dbReference type="SUPFAM" id="SSF55031">
    <property type="entry name" value="Bacterial exopeptidase dimerisation domain"/>
    <property type="match status" value="1"/>
</dbReference>
<comment type="similarity">
    <text evidence="4">Belongs to the peptidase M20A family.</text>
</comment>
<dbReference type="Gene3D" id="3.40.630.10">
    <property type="entry name" value="Zn peptidases"/>
    <property type="match status" value="1"/>
</dbReference>
<dbReference type="UniPathway" id="UPA00034">
    <property type="reaction ID" value="UER00021"/>
</dbReference>
<dbReference type="SUPFAM" id="SSF53187">
    <property type="entry name" value="Zn-dependent exopeptidases"/>
    <property type="match status" value="1"/>
</dbReference>
<evidence type="ECO:0000256" key="4">
    <source>
        <dbReference type="ARBA" id="ARBA00006247"/>
    </source>
</evidence>
<comment type="caution">
    <text evidence="13">The sequence shown here is derived from an EMBL/GenBank/DDBJ whole genome shotgun (WGS) entry which is preliminary data.</text>
</comment>
<dbReference type="Pfam" id="PF07687">
    <property type="entry name" value="M20_dimer"/>
    <property type="match status" value="1"/>
</dbReference>
<dbReference type="GO" id="GO:0009014">
    <property type="term" value="F:succinyl-diaminopimelate desuccinylase activity"/>
    <property type="evidence" value="ECO:0007669"/>
    <property type="project" value="UniProtKB-EC"/>
</dbReference>
<evidence type="ECO:0000256" key="9">
    <source>
        <dbReference type="ARBA" id="ARBA00022833"/>
    </source>
</evidence>
<dbReference type="GO" id="GO:0046872">
    <property type="term" value="F:metal ion binding"/>
    <property type="evidence" value="ECO:0007669"/>
    <property type="project" value="UniProtKB-KW"/>
</dbReference>
<dbReference type="InterPro" id="IPR036264">
    <property type="entry name" value="Bact_exopeptidase_dim_dom"/>
</dbReference>
<keyword evidence="8" id="KW-0378">Hydrolase</keyword>
<dbReference type="PROSITE" id="PS00759">
    <property type="entry name" value="ARGE_DAPE_CPG2_2"/>
    <property type="match status" value="1"/>
</dbReference>
<evidence type="ECO:0000259" key="12">
    <source>
        <dbReference type="Pfam" id="PF07687"/>
    </source>
</evidence>
<evidence type="ECO:0000313" key="14">
    <source>
        <dbReference type="Proteomes" id="UP000285961"/>
    </source>
</evidence>
<dbReference type="InterPro" id="IPR010182">
    <property type="entry name" value="ArgE/DapE"/>
</dbReference>
<dbReference type="AlphaFoldDB" id="A0A419F4Y6"/>
<dbReference type="PANTHER" id="PTHR43808">
    <property type="entry name" value="ACETYLORNITHINE DEACETYLASE"/>
    <property type="match status" value="1"/>
</dbReference>
<proteinExistence type="inferred from homology"/>
<dbReference type="InterPro" id="IPR050072">
    <property type="entry name" value="Peptidase_M20A"/>
</dbReference>
<evidence type="ECO:0000313" key="13">
    <source>
        <dbReference type="EMBL" id="RJP73550.1"/>
    </source>
</evidence>
<dbReference type="Proteomes" id="UP000285961">
    <property type="component" value="Unassembled WGS sequence"/>
</dbReference>
<keyword evidence="9" id="KW-0862">Zinc</keyword>
<evidence type="ECO:0000256" key="11">
    <source>
        <dbReference type="ARBA" id="ARBA00051301"/>
    </source>
</evidence>
<evidence type="ECO:0000256" key="6">
    <source>
        <dbReference type="ARBA" id="ARBA00016853"/>
    </source>
</evidence>
<comment type="cofactor">
    <cofactor evidence="1">
        <name>Co(2+)</name>
        <dbReference type="ChEBI" id="CHEBI:48828"/>
    </cofactor>
</comment>
<keyword evidence="10" id="KW-0170">Cobalt</keyword>
<dbReference type="EC" id="3.5.1.18" evidence="5"/>
<accession>A0A419F4Y6</accession>
<dbReference type="GO" id="GO:0009089">
    <property type="term" value="P:lysine biosynthetic process via diaminopimelate"/>
    <property type="evidence" value="ECO:0007669"/>
    <property type="project" value="UniProtKB-UniPathway"/>
</dbReference>
<evidence type="ECO:0000256" key="3">
    <source>
        <dbReference type="ARBA" id="ARBA00005130"/>
    </source>
</evidence>
<dbReference type="InterPro" id="IPR002933">
    <property type="entry name" value="Peptidase_M20"/>
</dbReference>
<dbReference type="InterPro" id="IPR001261">
    <property type="entry name" value="ArgE/DapE_CS"/>
</dbReference>
<protein>
    <recommendedName>
        <fullName evidence="6">Probable succinyl-diaminopimelate desuccinylase</fullName>
        <ecNumber evidence="5">3.5.1.18</ecNumber>
    </recommendedName>
</protein>
<comment type="pathway">
    <text evidence="3">Amino-acid biosynthesis; L-lysine biosynthesis via DAP pathway; LL-2,6-diaminopimelate from (S)-tetrahydrodipicolinate (succinylase route): step 3/3.</text>
</comment>